<feature type="domain" description="Pentatricopeptide repeat-containing protein-mitochondrial" evidence="4">
    <location>
        <begin position="542"/>
        <end position="645"/>
    </location>
</feature>
<dbReference type="Pfam" id="PF23276">
    <property type="entry name" value="TPR_24"/>
    <property type="match status" value="1"/>
</dbReference>
<protein>
    <recommendedName>
        <fullName evidence="4">Pentatricopeptide repeat-containing protein-mitochondrial domain-containing protein</fullName>
    </recommendedName>
</protein>
<organism evidence="5 6">
    <name type="scientific">Modicella reniformis</name>
    <dbReference type="NCBI Taxonomy" id="1440133"/>
    <lineage>
        <taxon>Eukaryota</taxon>
        <taxon>Fungi</taxon>
        <taxon>Fungi incertae sedis</taxon>
        <taxon>Mucoromycota</taxon>
        <taxon>Mortierellomycotina</taxon>
        <taxon>Mortierellomycetes</taxon>
        <taxon>Mortierellales</taxon>
        <taxon>Mortierellaceae</taxon>
        <taxon>Modicella</taxon>
    </lineage>
</organism>
<dbReference type="InterPro" id="IPR002885">
    <property type="entry name" value="PPR_rpt"/>
</dbReference>
<dbReference type="GO" id="GO:0005739">
    <property type="term" value="C:mitochondrion"/>
    <property type="evidence" value="ECO:0007669"/>
    <property type="project" value="TreeGrafter"/>
</dbReference>
<dbReference type="GO" id="GO:0007005">
    <property type="term" value="P:mitochondrion organization"/>
    <property type="evidence" value="ECO:0007669"/>
    <property type="project" value="TreeGrafter"/>
</dbReference>
<comment type="caution">
    <text evidence="5">The sequence shown here is derived from an EMBL/GenBank/DDBJ whole genome shotgun (WGS) entry which is preliminary data.</text>
</comment>
<dbReference type="InterPro" id="IPR057027">
    <property type="entry name" value="TPR_mt"/>
</dbReference>
<dbReference type="InterPro" id="IPR051114">
    <property type="entry name" value="Mito_RNA_Proc_CCM1"/>
</dbReference>
<feature type="compositionally biased region" description="Low complexity" evidence="3">
    <location>
        <begin position="781"/>
        <end position="797"/>
    </location>
</feature>
<sequence>MLFNLAKPVANPTVTSYIVDIPTDPPSQPLDKALINQQQQQQQQQQQPESSSKVSDISVVEVHASALSDFTDFRKAMDGIPIEDHELPPAFQSFKDIKRKSKPYLSKDHRRAIDRLWEDYRTKRYLNLTRGDYVRLMRIFRYSSARTVAARRILELQKDMSARGMIFRGKLYEMVLQAHIVQGTVQESIQIYQEVTAMLGEGTTVEHKRVLWTMVDAFVANQRVPEGIKFLDQLPIVNPVDGSRPPLRVDSLYRRLFFRPYSPNVLSPPAPPPFPPHTPLGAIQEFTERLSPPQQKDALRILKLLESHSDGIKLLSMFSKTSAGLLIKLGQIKSVSSLISNLVLSRQLEEVARVLDLTLRHGMELDMDQIRLDVLRFLDTQSELGDNLKDVVGSMDQWDTIAIQHTKPLASSMPDLSDPSTSLTMFLTTDYSRLMRECIEGGEFREALRAAKYIRLRNWAPHEINSHQLCSWMVNYGRSSNYSAFLQVGYALGGPLTPNLHTYRRLVYAACRRSDLHSAITLLEQVRMQHPDWKFDATFYNSIISTAAATKHIRVAEKAFACLLEDGIPPDYFSFHGLLNGYGETGDLKAALMIPERMLKHKLNPTTKTFNLVMKAYLIARKDLTTSSKLFRAMQHSEQSVPPNLITFNRLLDGYRRVGNTTWFDAFFDQHFGPEKEVVVQSADCKDMELELEDPVAQQSRPFTRKNRKADMGNIRSKKSDDQTLLIQLKYSLALPNVDLQTVRTLWRIVESRLVPIPAHSVSEPSSAASPDSDNDIELDSSQSTQSSHPSSTSPYSRIAEDILPPTHVPFQKWLNPTKVPATDAAYVRFTALALFRSAFRSRGDIAGVKRIDQLLAEFFPEHPQGETVIQRRAIKYIRKQTRKNHGQKKKQNNADKFNKANKTNNTNNKVNKANNTNKANNINRTKS</sequence>
<dbReference type="InterPro" id="IPR011990">
    <property type="entry name" value="TPR-like_helical_dom_sf"/>
</dbReference>
<evidence type="ECO:0000313" key="6">
    <source>
        <dbReference type="Proteomes" id="UP000749646"/>
    </source>
</evidence>
<feature type="repeat" description="PPR" evidence="2">
    <location>
        <begin position="571"/>
        <end position="605"/>
    </location>
</feature>
<dbReference type="GO" id="GO:0003729">
    <property type="term" value="F:mRNA binding"/>
    <property type="evidence" value="ECO:0007669"/>
    <property type="project" value="TreeGrafter"/>
</dbReference>
<dbReference type="Proteomes" id="UP000749646">
    <property type="component" value="Unassembled WGS sequence"/>
</dbReference>
<feature type="compositionally biased region" description="Low complexity" evidence="3">
    <location>
        <begin position="760"/>
        <end position="772"/>
    </location>
</feature>
<evidence type="ECO:0000256" key="3">
    <source>
        <dbReference type="SAM" id="MobiDB-lite"/>
    </source>
</evidence>
<dbReference type="AlphaFoldDB" id="A0A9P6IMF3"/>
<feature type="region of interest" description="Disordered" evidence="3">
    <location>
        <begin position="760"/>
        <end position="798"/>
    </location>
</feature>
<dbReference type="PROSITE" id="PS51375">
    <property type="entry name" value="PPR"/>
    <property type="match status" value="1"/>
</dbReference>
<dbReference type="Gene3D" id="1.25.40.10">
    <property type="entry name" value="Tetratricopeptide repeat domain"/>
    <property type="match status" value="1"/>
</dbReference>
<feature type="region of interest" description="Disordered" evidence="3">
    <location>
        <begin position="696"/>
        <end position="716"/>
    </location>
</feature>
<feature type="compositionally biased region" description="Low complexity" evidence="3">
    <location>
        <begin position="37"/>
        <end position="47"/>
    </location>
</feature>
<dbReference type="GO" id="GO:0006396">
    <property type="term" value="P:RNA processing"/>
    <property type="evidence" value="ECO:0007669"/>
    <property type="project" value="TreeGrafter"/>
</dbReference>
<feature type="compositionally biased region" description="Low complexity" evidence="3">
    <location>
        <begin position="901"/>
        <end position="928"/>
    </location>
</feature>
<reference evidence="5" key="1">
    <citation type="journal article" date="2020" name="Fungal Divers.">
        <title>Resolving the Mortierellaceae phylogeny through synthesis of multi-gene phylogenetics and phylogenomics.</title>
        <authorList>
            <person name="Vandepol N."/>
            <person name="Liber J."/>
            <person name="Desiro A."/>
            <person name="Na H."/>
            <person name="Kennedy M."/>
            <person name="Barry K."/>
            <person name="Grigoriev I.V."/>
            <person name="Miller A.N."/>
            <person name="O'Donnell K."/>
            <person name="Stajich J.E."/>
            <person name="Bonito G."/>
        </authorList>
    </citation>
    <scope>NUCLEOTIDE SEQUENCE</scope>
    <source>
        <strain evidence="5">MES-2147</strain>
    </source>
</reference>
<feature type="region of interest" description="Disordered" evidence="3">
    <location>
        <begin position="881"/>
        <end position="928"/>
    </location>
</feature>
<evidence type="ECO:0000256" key="2">
    <source>
        <dbReference type="PROSITE-ProRule" id="PRU00708"/>
    </source>
</evidence>
<dbReference type="OrthoDB" id="185373at2759"/>
<evidence type="ECO:0000256" key="1">
    <source>
        <dbReference type="ARBA" id="ARBA00022737"/>
    </source>
</evidence>
<gene>
    <name evidence="5" type="ORF">BGZ65_000198</name>
</gene>
<keyword evidence="6" id="KW-1185">Reference proteome</keyword>
<dbReference type="EMBL" id="JAAAHW010009616">
    <property type="protein sequence ID" value="KAF9938214.1"/>
    <property type="molecule type" value="Genomic_DNA"/>
</dbReference>
<feature type="region of interest" description="Disordered" evidence="3">
    <location>
        <begin position="20"/>
        <end position="55"/>
    </location>
</feature>
<feature type="compositionally biased region" description="Basic residues" evidence="3">
    <location>
        <begin position="881"/>
        <end position="892"/>
    </location>
</feature>
<evidence type="ECO:0000259" key="4">
    <source>
        <dbReference type="Pfam" id="PF23276"/>
    </source>
</evidence>
<dbReference type="PANTHER" id="PTHR47934">
    <property type="entry name" value="PENTATRICOPEPTIDE REPEAT-CONTAINING PROTEIN PET309, MITOCHONDRIAL"/>
    <property type="match status" value="1"/>
</dbReference>
<keyword evidence="1" id="KW-0677">Repeat</keyword>
<name>A0A9P6IMF3_9FUNG</name>
<dbReference type="PANTHER" id="PTHR47934:SF6">
    <property type="entry name" value="MITOCHONDRIAL GROUP I INTRON SPLICING FACTOR CCM1-RELATED"/>
    <property type="match status" value="1"/>
</dbReference>
<proteinExistence type="predicted"/>
<evidence type="ECO:0000313" key="5">
    <source>
        <dbReference type="EMBL" id="KAF9938214.1"/>
    </source>
</evidence>
<accession>A0A9P6IMF3</accession>